<dbReference type="EMBL" id="CM010634">
    <property type="protein sequence ID" value="RID54323.1"/>
    <property type="molecule type" value="Genomic_DNA"/>
</dbReference>
<evidence type="ECO:0008006" key="4">
    <source>
        <dbReference type="Google" id="ProtNLM"/>
    </source>
</evidence>
<accession>A0A397YWF5</accession>
<evidence type="ECO:0000313" key="2">
    <source>
        <dbReference type="EMBL" id="RID54323.1"/>
    </source>
</evidence>
<proteinExistence type="predicted"/>
<gene>
    <name evidence="2" type="ORF">BRARA_G01653</name>
</gene>
<protein>
    <recommendedName>
        <fullName evidence="4">Knottin scorpion toxin-like domain-containing protein</fullName>
    </recommendedName>
</protein>
<name>A0A397YWF5_BRACM</name>
<keyword evidence="1" id="KW-0732">Signal</keyword>
<organism evidence="2 3">
    <name type="scientific">Brassica campestris</name>
    <name type="common">Field mustard</name>
    <dbReference type="NCBI Taxonomy" id="3711"/>
    <lineage>
        <taxon>Eukaryota</taxon>
        <taxon>Viridiplantae</taxon>
        <taxon>Streptophyta</taxon>
        <taxon>Embryophyta</taxon>
        <taxon>Tracheophyta</taxon>
        <taxon>Spermatophyta</taxon>
        <taxon>Magnoliopsida</taxon>
        <taxon>eudicotyledons</taxon>
        <taxon>Gunneridae</taxon>
        <taxon>Pentapetalae</taxon>
        <taxon>rosids</taxon>
        <taxon>malvids</taxon>
        <taxon>Brassicales</taxon>
        <taxon>Brassicaceae</taxon>
        <taxon>Brassiceae</taxon>
        <taxon>Brassica</taxon>
    </lineage>
</organism>
<dbReference type="AlphaFoldDB" id="A0A397YWF5"/>
<evidence type="ECO:0000256" key="1">
    <source>
        <dbReference type="SAM" id="SignalP"/>
    </source>
</evidence>
<dbReference type="Proteomes" id="UP000264353">
    <property type="component" value="Chromosome A7"/>
</dbReference>
<feature type="chain" id="PRO_5017235057" description="Knottin scorpion toxin-like domain-containing protein" evidence="1">
    <location>
        <begin position="29"/>
        <end position="85"/>
    </location>
</feature>
<evidence type="ECO:0000313" key="3">
    <source>
        <dbReference type="Proteomes" id="UP000264353"/>
    </source>
</evidence>
<sequence>MRKSFQLLFTFLTMFIILSLGMMADAQGHRILFCTYNVPVDTKKSCDPLCKSLCVKVYGPYGRSVCEREIKGSCQCRAFCKRSPP</sequence>
<feature type="signal peptide" evidence="1">
    <location>
        <begin position="1"/>
        <end position="28"/>
    </location>
</feature>
<reference evidence="2 3" key="1">
    <citation type="submission" date="2018-06" db="EMBL/GenBank/DDBJ databases">
        <title>WGS assembly of Brassica rapa FPsc.</title>
        <authorList>
            <person name="Bowman J."/>
            <person name="Kohchi T."/>
            <person name="Yamato K."/>
            <person name="Jenkins J."/>
            <person name="Shu S."/>
            <person name="Ishizaki K."/>
            <person name="Yamaoka S."/>
            <person name="Nishihama R."/>
            <person name="Nakamura Y."/>
            <person name="Berger F."/>
            <person name="Adam C."/>
            <person name="Aki S."/>
            <person name="Althoff F."/>
            <person name="Araki T."/>
            <person name="Arteaga-Vazquez M."/>
            <person name="Balasubrmanian S."/>
            <person name="Bauer D."/>
            <person name="Boehm C."/>
            <person name="Briginshaw L."/>
            <person name="Caballero-Perez J."/>
            <person name="Catarino B."/>
            <person name="Chen F."/>
            <person name="Chiyoda S."/>
            <person name="Chovatia M."/>
            <person name="Davies K."/>
            <person name="Delmans M."/>
            <person name="Demura T."/>
            <person name="Dierschke T."/>
            <person name="Dolan L."/>
            <person name="Dorantes-Acosta A."/>
            <person name="Eklund D."/>
            <person name="Florent S."/>
            <person name="Flores-Sandoval E."/>
            <person name="Fujiyama A."/>
            <person name="Fukuzawa H."/>
            <person name="Galik B."/>
            <person name="Grimanelli D."/>
            <person name="Grimwood J."/>
            <person name="Grossniklaus U."/>
            <person name="Hamada T."/>
            <person name="Haseloff J."/>
            <person name="Hetherington A."/>
            <person name="Higo A."/>
            <person name="Hirakawa Y."/>
            <person name="Hundley H."/>
            <person name="Ikeda Y."/>
            <person name="Inoue K."/>
            <person name="Inoue S."/>
            <person name="Ishida S."/>
            <person name="Jia Q."/>
            <person name="Kakita M."/>
            <person name="Kanazawa T."/>
            <person name="Kawai Y."/>
            <person name="Kawashima T."/>
            <person name="Kennedy M."/>
            <person name="Kinose K."/>
            <person name="Kinoshita T."/>
            <person name="Kohara Y."/>
            <person name="Koide E."/>
            <person name="Komatsu K."/>
            <person name="Kopischke S."/>
            <person name="Kubo M."/>
            <person name="Kyozuka J."/>
            <person name="Lagercrantz U."/>
            <person name="Lin S."/>
            <person name="Lindquist E."/>
            <person name="Lipzen A."/>
            <person name="Lu C."/>
            <person name="Luna E."/>
            <person name="Martienssen R."/>
            <person name="Minamino N."/>
            <person name="Mizutani M."/>
            <person name="Mizutani M."/>
            <person name="Mochizuki N."/>
            <person name="Monte I."/>
            <person name="Mosher R."/>
            <person name="Nagasaki H."/>
            <person name="Nakagami H."/>
            <person name="Naramoto S."/>
            <person name="Nishitani K."/>
            <person name="Ohtani M."/>
            <person name="Okamoto T."/>
            <person name="Okumura M."/>
            <person name="Phillips J."/>
            <person name="Pollak B."/>
            <person name="Reinders A."/>
            <person name="Roevekamp M."/>
            <person name="Sano R."/>
            <person name="Sawa S."/>
            <person name="Schmid M."/>
            <person name="Shirakawa M."/>
            <person name="Solano R."/>
            <person name="Spunde A."/>
            <person name="Suetsugu N."/>
            <person name="Sugano S."/>
            <person name="Sugiyama A."/>
            <person name="Sun R."/>
            <person name="Suzuki Y."/>
            <person name="Takenaka M."/>
            <person name="Takezawa D."/>
            <person name="Tomogane H."/>
            <person name="Tsuzuki M."/>
            <person name="Ueda T."/>
            <person name="Umeda M."/>
            <person name="Ward J."/>
            <person name="Watanabe Y."/>
            <person name="Yazaki K."/>
            <person name="Yokoyama R."/>
            <person name="Yoshitake Y."/>
            <person name="Yotsui I."/>
            <person name="Zachgo S."/>
            <person name="Schmutz J."/>
        </authorList>
    </citation>
    <scope>NUCLEOTIDE SEQUENCE [LARGE SCALE GENOMIC DNA]</scope>
    <source>
        <strain evidence="3">cv. B-3</strain>
    </source>
</reference>